<evidence type="ECO:0000259" key="1">
    <source>
        <dbReference type="PROSITE" id="PS50041"/>
    </source>
</evidence>
<evidence type="ECO:0000313" key="3">
    <source>
        <dbReference type="EMBL" id="CBY40358.1"/>
    </source>
</evidence>
<dbReference type="EMBL" id="FN655888">
    <property type="protein sequence ID" value="CBY40358.1"/>
    <property type="molecule type" value="Genomic_DNA"/>
</dbReference>
<evidence type="ECO:0000313" key="4">
    <source>
        <dbReference type="Proteomes" id="UP000001307"/>
    </source>
</evidence>
<dbReference type="Gene3D" id="3.10.100.10">
    <property type="entry name" value="Mannose-Binding Protein A, subunit A"/>
    <property type="match status" value="2"/>
</dbReference>
<dbReference type="Proteomes" id="UP000011014">
    <property type="component" value="Unassembled WGS sequence"/>
</dbReference>
<dbReference type="Proteomes" id="UP000001307">
    <property type="component" value="Unassembled WGS sequence"/>
</dbReference>
<dbReference type="InterPro" id="IPR001304">
    <property type="entry name" value="C-type_lectin-like"/>
</dbReference>
<reference evidence="2 4" key="1">
    <citation type="journal article" date="2010" name="Science">
        <title>Plasticity of animal genome architecture unmasked by rapid evolution of a pelagic tunicate.</title>
        <authorList>
            <person name="Denoeud F."/>
            <person name="Henriet S."/>
            <person name="Mungpakdee S."/>
            <person name="Aury J.M."/>
            <person name="Da Silva C."/>
            <person name="Brinkmann H."/>
            <person name="Mikhaleva J."/>
            <person name="Olsen L.C."/>
            <person name="Jubin C."/>
            <person name="Canestro C."/>
            <person name="Bouquet J.M."/>
            <person name="Danks G."/>
            <person name="Poulain J."/>
            <person name="Campsteijn C."/>
            <person name="Adamski M."/>
            <person name="Cross I."/>
            <person name="Yadetie F."/>
            <person name="Muffato M."/>
            <person name="Louis A."/>
            <person name="Butcher S."/>
            <person name="Tsagkogeorga G."/>
            <person name="Konrad A."/>
            <person name="Singh S."/>
            <person name="Jensen M.F."/>
            <person name="Cong E.H."/>
            <person name="Eikeseth-Otteraa H."/>
            <person name="Noel B."/>
            <person name="Anthouard V."/>
            <person name="Porcel B.M."/>
            <person name="Kachouri-Lafond R."/>
            <person name="Nishino A."/>
            <person name="Ugolini M."/>
            <person name="Chourrout P."/>
            <person name="Nishida H."/>
            <person name="Aasland R."/>
            <person name="Huzurbazar S."/>
            <person name="Westhof E."/>
            <person name="Delsuc F."/>
            <person name="Lehrach H."/>
            <person name="Reinhardt R."/>
            <person name="Weissenbach J."/>
            <person name="Roy S.W."/>
            <person name="Artiguenave F."/>
            <person name="Postlethwait J.H."/>
            <person name="Manak J.R."/>
            <person name="Thompson E.M."/>
            <person name="Jaillon O."/>
            <person name="Du Pasquier L."/>
            <person name="Boudinot P."/>
            <person name="Liberles D.A."/>
            <person name="Volff J.N."/>
            <person name="Philippe H."/>
            <person name="Lenhard B."/>
            <person name="Roest Crollius H."/>
            <person name="Wincker P."/>
            <person name="Chourrout D."/>
        </authorList>
    </citation>
    <scope>NUCLEOTIDE SEQUENCE [LARGE SCALE GENOMIC DNA]</scope>
</reference>
<dbReference type="InterPro" id="IPR016186">
    <property type="entry name" value="C-type_lectin-like/link_sf"/>
</dbReference>
<keyword evidence="4" id="KW-1185">Reference proteome</keyword>
<organism evidence="2 4">
    <name type="scientific">Oikopleura dioica</name>
    <name type="common">Tunicate</name>
    <dbReference type="NCBI Taxonomy" id="34765"/>
    <lineage>
        <taxon>Eukaryota</taxon>
        <taxon>Metazoa</taxon>
        <taxon>Chordata</taxon>
        <taxon>Tunicata</taxon>
        <taxon>Appendicularia</taxon>
        <taxon>Copelata</taxon>
        <taxon>Oikopleuridae</taxon>
        <taxon>Oikopleura</taxon>
    </lineage>
</organism>
<gene>
    <name evidence="2" type="ORF">GSOID_T00004894001</name>
    <name evidence="3" type="ORF">GSOID_T00022354001</name>
</gene>
<sequence length="249" mass="28788">MILNTGDEWNFMSVFLANSCWAKKPWWVGITEHETQGPKQPGTLQTIYGKQVEWEPRWEGEEPNDASGEEECIYFEDNYFYDGPCEQKIGFACEKHNFIETCYPKEKPAEIPINYSVHMPDEINGNRDFESAQRFCQSKGEGWDLAVPNSEEEFDLFVKMTNCAPNRVWLGAIYTKDESEGISIFKSAVDGSQGIFERWNQHLKFFMKNPINRSGGEECLRFRGNLMYTSICDRIGKIPGHDGWICEKN</sequence>
<name>E4XA14_OIKDI</name>
<dbReference type="SUPFAM" id="SSF56436">
    <property type="entry name" value="C-type lectin-like"/>
    <property type="match status" value="2"/>
</dbReference>
<dbReference type="EMBL" id="FN653031">
    <property type="protein sequence ID" value="CBY08329.1"/>
    <property type="molecule type" value="Genomic_DNA"/>
</dbReference>
<dbReference type="AlphaFoldDB" id="E4XA14"/>
<dbReference type="PROSITE" id="PS50041">
    <property type="entry name" value="C_TYPE_LECTIN_2"/>
    <property type="match status" value="2"/>
</dbReference>
<feature type="domain" description="C-type lectin" evidence="1">
    <location>
        <begin position="127"/>
        <end position="234"/>
    </location>
</feature>
<evidence type="ECO:0000313" key="2">
    <source>
        <dbReference type="EMBL" id="CBY08329.1"/>
    </source>
</evidence>
<dbReference type="Pfam" id="PF00059">
    <property type="entry name" value="Lectin_C"/>
    <property type="match status" value="2"/>
</dbReference>
<dbReference type="CDD" id="cd00037">
    <property type="entry name" value="CLECT"/>
    <property type="match status" value="1"/>
</dbReference>
<dbReference type="InterPro" id="IPR016187">
    <property type="entry name" value="CTDL_fold"/>
</dbReference>
<feature type="domain" description="C-type lectin" evidence="1">
    <location>
        <begin position="1"/>
        <end position="94"/>
    </location>
</feature>
<accession>E4XA14</accession>
<proteinExistence type="predicted"/>
<protein>
    <recommendedName>
        <fullName evidence="1">C-type lectin domain-containing protein</fullName>
    </recommendedName>
</protein>
<dbReference type="OrthoDB" id="538816at2759"/>